<proteinExistence type="predicted"/>
<accession>A0ABP3GMJ3</accession>
<name>A0ABP3GMJ3_9ACTN</name>
<dbReference type="Gene3D" id="1.10.443.10">
    <property type="entry name" value="Intergrase catalytic core"/>
    <property type="match status" value="1"/>
</dbReference>
<dbReference type="SUPFAM" id="SSF56349">
    <property type="entry name" value="DNA breaking-rejoining enzymes"/>
    <property type="match status" value="1"/>
</dbReference>
<comment type="caution">
    <text evidence="2">The sequence shown here is derived from an EMBL/GenBank/DDBJ whole genome shotgun (WGS) entry which is preliminary data.</text>
</comment>
<protein>
    <recommendedName>
        <fullName evidence="4">Recombinase XerD</fullName>
    </recommendedName>
</protein>
<dbReference type="EMBL" id="BAAABW010000013">
    <property type="protein sequence ID" value="GAA0346931.1"/>
    <property type="molecule type" value="Genomic_DNA"/>
</dbReference>
<keyword evidence="3" id="KW-1185">Reference proteome</keyword>
<reference evidence="3" key="1">
    <citation type="journal article" date="2019" name="Int. J. Syst. Evol. Microbiol.">
        <title>The Global Catalogue of Microorganisms (GCM) 10K type strain sequencing project: providing services to taxonomists for standard genome sequencing and annotation.</title>
        <authorList>
            <consortium name="The Broad Institute Genomics Platform"/>
            <consortium name="The Broad Institute Genome Sequencing Center for Infectious Disease"/>
            <person name="Wu L."/>
            <person name="Ma J."/>
        </authorList>
    </citation>
    <scope>NUCLEOTIDE SEQUENCE [LARGE SCALE GENOMIC DNA]</scope>
    <source>
        <strain evidence="3">JCM 4565</strain>
    </source>
</reference>
<sequence>MSPSCTPEQLERWHKRTCCRCGRHGWFAACWPDGYVCRTCHDKALRVRGCCPGCGTDRALPGLRPGDRTPICPACAGFTVSYECSRCGFEGKLHGRHLCTRCTFADKLAELLDDGSGRIRPELVPLADSLLAMDNPLSGLTWLYMRKGRTGSADDLLRRLGRGDIQLTHEAFHTLQPWRAAAHLRELLMDCGILPAIDKQICSFERWLVSHLATITDPEHTQVVRRFATWEVLARLRTRAERKPVTPASRRFAGDQVKHATVFLNWLTDHGIALTTCRQADIDAWHVEHNEHARNCIRGFLLWCMASKLTRRFQLPTAATRRASPITQHERVNLLGRLLADHGLPLRTRIAGTIVLLYAQPLSRVVRLTIDDVTNDNGLVLLRLGDPPSPVPEPAAGLLLHWIDNRDNMNTATNRDSRWLFPGRRAGQPMHPDTLAALINDLGIPTIAGRTAAIRQHVLEMPAPVVAEALGYHHVTTTRIASEAGDTWSRYAAGEHLRSPSGWTPQRTRDR</sequence>
<evidence type="ECO:0000313" key="3">
    <source>
        <dbReference type="Proteomes" id="UP001500063"/>
    </source>
</evidence>
<evidence type="ECO:0008006" key="4">
    <source>
        <dbReference type="Google" id="ProtNLM"/>
    </source>
</evidence>
<dbReference type="InterPro" id="IPR011010">
    <property type="entry name" value="DNA_brk_join_enz"/>
</dbReference>
<evidence type="ECO:0000256" key="1">
    <source>
        <dbReference type="ARBA" id="ARBA00023172"/>
    </source>
</evidence>
<organism evidence="2 3">
    <name type="scientific">Streptomyces blastmyceticus</name>
    <dbReference type="NCBI Taxonomy" id="68180"/>
    <lineage>
        <taxon>Bacteria</taxon>
        <taxon>Bacillati</taxon>
        <taxon>Actinomycetota</taxon>
        <taxon>Actinomycetes</taxon>
        <taxon>Kitasatosporales</taxon>
        <taxon>Streptomycetaceae</taxon>
        <taxon>Streptomyces</taxon>
    </lineage>
</organism>
<evidence type="ECO:0000313" key="2">
    <source>
        <dbReference type="EMBL" id="GAA0346931.1"/>
    </source>
</evidence>
<dbReference type="InterPro" id="IPR013762">
    <property type="entry name" value="Integrase-like_cat_sf"/>
</dbReference>
<gene>
    <name evidence="2" type="ORF">GCM10010319_24320</name>
</gene>
<dbReference type="RefSeq" id="WP_344117776.1">
    <property type="nucleotide sequence ID" value="NZ_BAAABW010000013.1"/>
</dbReference>
<keyword evidence="1" id="KW-0233">DNA recombination</keyword>
<dbReference type="Proteomes" id="UP001500063">
    <property type="component" value="Unassembled WGS sequence"/>
</dbReference>